<dbReference type="EMBL" id="JAPMOS010000119">
    <property type="protein sequence ID" value="KAJ4455093.1"/>
    <property type="molecule type" value="Genomic_DNA"/>
</dbReference>
<protein>
    <submittedName>
        <fullName evidence="2">Uncharacterized protein</fullName>
    </submittedName>
</protein>
<keyword evidence="3" id="KW-1185">Reference proteome</keyword>
<feature type="compositionally biased region" description="Pro residues" evidence="1">
    <location>
        <begin position="247"/>
        <end position="263"/>
    </location>
</feature>
<feature type="region of interest" description="Disordered" evidence="1">
    <location>
        <begin position="227"/>
        <end position="274"/>
    </location>
</feature>
<evidence type="ECO:0000256" key="1">
    <source>
        <dbReference type="SAM" id="MobiDB-lite"/>
    </source>
</evidence>
<evidence type="ECO:0000313" key="3">
    <source>
        <dbReference type="Proteomes" id="UP001141327"/>
    </source>
</evidence>
<name>A0ABQ8U8M1_9EUKA</name>
<feature type="compositionally biased region" description="Pro residues" evidence="1">
    <location>
        <begin position="317"/>
        <end position="327"/>
    </location>
</feature>
<dbReference type="Proteomes" id="UP001141327">
    <property type="component" value="Unassembled WGS sequence"/>
</dbReference>
<feature type="region of interest" description="Disordered" evidence="1">
    <location>
        <begin position="297"/>
        <end position="366"/>
    </location>
</feature>
<evidence type="ECO:0000313" key="2">
    <source>
        <dbReference type="EMBL" id="KAJ4455093.1"/>
    </source>
</evidence>
<feature type="compositionally biased region" description="Pro residues" evidence="1">
    <location>
        <begin position="335"/>
        <end position="344"/>
    </location>
</feature>
<comment type="caution">
    <text evidence="2">The sequence shown here is derived from an EMBL/GenBank/DDBJ whole genome shotgun (WGS) entry which is preliminary data.</text>
</comment>
<feature type="compositionally biased region" description="Pro residues" evidence="1">
    <location>
        <begin position="297"/>
        <end position="308"/>
    </location>
</feature>
<sequence length="366" mass="39506">MALRHCNPNNACTLLDLAATMTELAIPESLDVVPLEVHVDHGSADPSGPVLCALGVCKGTGFAYLARSPAGVSKRYDLLCEAETLLVQRLRAGGSLDTAIDAAIDAARAVLEKGEEGLSHHLEVTFGFLDPDDPPHLRWADPEWGDASTACSLCLLENLPFAVRLRLQDASSLQESLLLGDTLHGPGLRMVTNLAGTHPEVLRVPTHPGRRPVRWGPVRCRPVLCHPAAPGQEQQAGRKAVSLRPSPRQPPRQQPSCQPPRPHQLPRKLSHQLSHQLPRQPFCQPFCQLPASPCQPSCPPPRQSPRQPPRQSFCQPPRQPFRQPPRCPAAAAPPATLPAAPPAATPASCPPAASWPHCRQPPRVVL</sequence>
<proteinExistence type="predicted"/>
<organism evidence="2 3">
    <name type="scientific">Paratrimastix pyriformis</name>
    <dbReference type="NCBI Taxonomy" id="342808"/>
    <lineage>
        <taxon>Eukaryota</taxon>
        <taxon>Metamonada</taxon>
        <taxon>Preaxostyla</taxon>
        <taxon>Paratrimastigidae</taxon>
        <taxon>Paratrimastix</taxon>
    </lineage>
</organism>
<feature type="compositionally biased region" description="Low complexity" evidence="1">
    <location>
        <begin position="345"/>
        <end position="354"/>
    </location>
</feature>
<accession>A0ABQ8U8M1</accession>
<gene>
    <name evidence="2" type="ORF">PAPYR_9995</name>
</gene>
<reference evidence="2" key="1">
    <citation type="journal article" date="2022" name="bioRxiv">
        <title>Genomics of Preaxostyla Flagellates Illuminates Evolutionary Transitions and the Path Towards Mitochondrial Loss.</title>
        <authorList>
            <person name="Novak L.V.F."/>
            <person name="Treitli S.C."/>
            <person name="Pyrih J."/>
            <person name="Halakuc P."/>
            <person name="Pipaliya S.V."/>
            <person name="Vacek V."/>
            <person name="Brzon O."/>
            <person name="Soukal P."/>
            <person name="Eme L."/>
            <person name="Dacks J.B."/>
            <person name="Karnkowska A."/>
            <person name="Elias M."/>
            <person name="Hampl V."/>
        </authorList>
    </citation>
    <scope>NUCLEOTIDE SEQUENCE</scope>
    <source>
        <strain evidence="2">RCP-MX</strain>
    </source>
</reference>